<name>M1K2N9_ENCCN</name>
<dbReference type="EMBL" id="KC513605">
    <property type="protein sequence ID" value="AGE95048.1"/>
    <property type="molecule type" value="Genomic_DNA"/>
</dbReference>
<dbReference type="VEuPathDB" id="MicrosporidiaDB:AEWD_081280"/>
<dbReference type="VEuPathDB" id="MicrosporidiaDB:ECU08_1280"/>
<accession>M1K2N9</accession>
<dbReference type="AlphaFoldDB" id="M1K2N9"/>
<reference evidence="1" key="1">
    <citation type="journal article" date="2013" name="Eukaryot. Cell">
        <title>Extremely Reduced Levels of Heterozygosity in the Vertebrate Pathogen Encephalitozoon cuniculi.</title>
        <authorList>
            <person name="Selman M."/>
            <person name="Sak B."/>
            <person name="Kvac M."/>
            <person name="Farinelli L."/>
            <person name="Weiss L.M."/>
            <person name="Corradi N."/>
        </authorList>
    </citation>
    <scope>NUCLEOTIDE SEQUENCE</scope>
</reference>
<dbReference type="VEuPathDB" id="MicrosporidiaDB:AEWR_081330"/>
<proteinExistence type="predicted"/>
<evidence type="ECO:0000313" key="1">
    <source>
        <dbReference type="EMBL" id="AGE95048.1"/>
    </source>
</evidence>
<dbReference type="VEuPathDB" id="MicrosporidiaDB:M970_081330"/>
<dbReference type="VEuPathDB" id="MicrosporidiaDB:AEWQ_081320"/>
<sequence>MIPVRVRVFKGTNDKWEDMCMGMVFRIRRGSIFIEDDVSGRPFEISFEEKQCGKSKENVVIVYNDLEEHAICFEAEEIRDEFLEFVEKDLWSQSDLDVREECTASGRETNLFASLFRISRYMDASIFGRMLESRDGVLQLLRMENFHLFRMLLENGERVFRLFGVASKNKITPHGFYAEIIARNLDGPAVRTYEDFLIAMGKQELARSESKVAGMSNEEIRDFLRKCGNSSYKVGRVEMYLERIYKDDVYFFEMFYYLCLIFKERMSEAVDIGYIVCRIRGLTNEKYFSDDFLYALEGLYILLNVCKPEQLDVFYMEISSLFDNLEWYPDLQNFLVYLFGNHGFRTREFLINTGLMKRIFLSGCGGGMGEVFLSKMLLQVVSCGSRFMHRYFIKNDLFRNIAEMYRGRRKDAVYSIFLQACSHADSDMKTYLDRHLQN</sequence>
<organism evidence="1">
    <name type="scientific">Encephalitozoon cuniculi</name>
    <name type="common">Microsporidian parasite</name>
    <dbReference type="NCBI Taxonomy" id="6035"/>
    <lineage>
        <taxon>Eukaryota</taxon>
        <taxon>Fungi</taxon>
        <taxon>Fungi incertae sedis</taxon>
        <taxon>Microsporidia</taxon>
        <taxon>Unikaryonidae</taxon>
        <taxon>Encephalitozoon</taxon>
    </lineage>
</organism>
<protein>
    <submittedName>
        <fullName evidence="1">Uncharacterized protein</fullName>
    </submittedName>
</protein>
<gene>
    <name evidence="1" type="ORF">ECU08_1280</name>
</gene>